<dbReference type="Pfam" id="PF00437">
    <property type="entry name" value="T2SSE"/>
    <property type="match status" value="1"/>
</dbReference>
<dbReference type="PANTHER" id="PTHR30486:SF12">
    <property type="entry name" value="TYPE IV PILUS ATPASE PILU"/>
    <property type="match status" value="1"/>
</dbReference>
<dbReference type="InterPro" id="IPR027417">
    <property type="entry name" value="P-loop_NTPase"/>
</dbReference>
<protein>
    <submittedName>
        <fullName evidence="4">Twitching motility protein</fullName>
    </submittedName>
</protein>
<dbReference type="Gene3D" id="3.30.450.90">
    <property type="match status" value="1"/>
</dbReference>
<dbReference type="eggNOG" id="COG5008">
    <property type="taxonomic scope" value="Bacteria"/>
</dbReference>
<dbReference type="OrthoDB" id="9804785at2"/>
<dbReference type="EMBL" id="CP001801">
    <property type="protein sequence ID" value="ACX96665.1"/>
    <property type="molecule type" value="Genomic_DNA"/>
</dbReference>
<comment type="similarity">
    <text evidence="1">Belongs to the GSP E family.</text>
</comment>
<dbReference type="InterPro" id="IPR006321">
    <property type="entry name" value="PilT/PilU"/>
</dbReference>
<gene>
    <name evidence="4" type="ordered locus">Hneap_1843</name>
</gene>
<proteinExistence type="inferred from homology"/>
<dbReference type="SUPFAM" id="SSF52540">
    <property type="entry name" value="P-loop containing nucleoside triphosphate hydrolases"/>
    <property type="match status" value="1"/>
</dbReference>
<dbReference type="KEGG" id="hna:Hneap_1843"/>
<evidence type="ECO:0000259" key="3">
    <source>
        <dbReference type="PROSITE" id="PS00662"/>
    </source>
</evidence>
<dbReference type="RefSeq" id="WP_012824698.1">
    <property type="nucleotide sequence ID" value="NC_013422.1"/>
</dbReference>
<dbReference type="STRING" id="555778.Hneap_1843"/>
<dbReference type="Gene3D" id="3.40.50.300">
    <property type="entry name" value="P-loop containing nucleotide triphosphate hydrolases"/>
    <property type="match status" value="1"/>
</dbReference>
<feature type="compositionally biased region" description="Polar residues" evidence="2">
    <location>
        <begin position="365"/>
        <end position="376"/>
    </location>
</feature>
<feature type="region of interest" description="Disordered" evidence="2">
    <location>
        <begin position="360"/>
        <end position="387"/>
    </location>
</feature>
<dbReference type="InterPro" id="IPR001482">
    <property type="entry name" value="T2SS/T4SS_dom"/>
</dbReference>
<dbReference type="AlphaFoldDB" id="D0L1U2"/>
<keyword evidence="5" id="KW-1185">Reference proteome</keyword>
<dbReference type="Proteomes" id="UP000009102">
    <property type="component" value="Chromosome"/>
</dbReference>
<accession>D0L1U2</accession>
<dbReference type="GO" id="GO:0016887">
    <property type="term" value="F:ATP hydrolysis activity"/>
    <property type="evidence" value="ECO:0007669"/>
    <property type="project" value="InterPro"/>
</dbReference>
<evidence type="ECO:0000313" key="5">
    <source>
        <dbReference type="Proteomes" id="UP000009102"/>
    </source>
</evidence>
<sequence>MNESALDPFLKLLAEKEGSDLYFSTGALPAVKIQGELRFIGKERLKPGQVEGYAKSILSPEQTDAFYRDLELNLALSRPSLGRFRVNIFMQRGEWSMVIRFIKSEIPRIADLNLPQVIEKLVEERRGLILVVGATGSGKSTTLAAMIDYRAEARPGHILTIEDPMEYAFRHRNSVVNQREVGVDTHSYAAALKEALREAPDVIMIGEVRDKATMEHALAYADTGHLCVSTLHATNAHQALDRIIRFFPPESRDQLLMDLSLNLRAIISQRLVIGSQGMRVPAVEIMVNTPFIADLIKRGEIDEMKEAMEKNELEGSQTFDMSLHALWKAGNIEREEALKAADSRANLEWRMNFGAGKDELRASAAQASTKNTMKSSATHDGELPPLD</sequence>
<dbReference type="CDD" id="cd01131">
    <property type="entry name" value="PilT"/>
    <property type="match status" value="1"/>
</dbReference>
<name>D0L1U2_HALNC</name>
<evidence type="ECO:0000313" key="4">
    <source>
        <dbReference type="EMBL" id="ACX96665.1"/>
    </source>
</evidence>
<dbReference type="PROSITE" id="PS00662">
    <property type="entry name" value="T2SP_E"/>
    <property type="match status" value="1"/>
</dbReference>
<feature type="compositionally biased region" description="Basic and acidic residues" evidence="2">
    <location>
        <begin position="377"/>
        <end position="387"/>
    </location>
</feature>
<dbReference type="PANTHER" id="PTHR30486">
    <property type="entry name" value="TWITCHING MOTILITY PROTEIN PILT"/>
    <property type="match status" value="1"/>
</dbReference>
<evidence type="ECO:0000256" key="1">
    <source>
        <dbReference type="ARBA" id="ARBA00006611"/>
    </source>
</evidence>
<dbReference type="NCBIfam" id="TIGR01420">
    <property type="entry name" value="pilT_fam"/>
    <property type="match status" value="1"/>
</dbReference>
<reference evidence="4 5" key="1">
    <citation type="submission" date="2009-10" db="EMBL/GenBank/DDBJ databases">
        <title>Complete sequence of Halothiobacillus neapolitanus c2.</title>
        <authorList>
            <consortium name="US DOE Joint Genome Institute"/>
            <person name="Lucas S."/>
            <person name="Copeland A."/>
            <person name="Lapidus A."/>
            <person name="Glavina del Rio T."/>
            <person name="Tice H."/>
            <person name="Bruce D."/>
            <person name="Goodwin L."/>
            <person name="Pitluck S."/>
            <person name="Davenport K."/>
            <person name="Brettin T."/>
            <person name="Detter J.C."/>
            <person name="Han C."/>
            <person name="Tapia R."/>
            <person name="Larimer F."/>
            <person name="Land M."/>
            <person name="Hauser L."/>
            <person name="Kyrpides N."/>
            <person name="Mikhailova N."/>
            <person name="Kerfeld C."/>
            <person name="Cannon G."/>
            <person name="Heinhort S."/>
        </authorList>
    </citation>
    <scope>NUCLEOTIDE SEQUENCE [LARGE SCALE GENOMIC DNA]</scope>
    <source>
        <strain evidence="5">ATCC 23641 / c2</strain>
    </source>
</reference>
<dbReference type="InterPro" id="IPR050921">
    <property type="entry name" value="T4SS_GSP_E_ATPase"/>
</dbReference>
<evidence type="ECO:0000256" key="2">
    <source>
        <dbReference type="SAM" id="MobiDB-lite"/>
    </source>
</evidence>
<organism evidence="4 5">
    <name type="scientific">Halothiobacillus neapolitanus (strain ATCC 23641 / DSM 15147 / CIP 104769 / NCIMB 8539 / c2)</name>
    <name type="common">Thiobacillus neapolitanus</name>
    <dbReference type="NCBI Taxonomy" id="555778"/>
    <lineage>
        <taxon>Bacteria</taxon>
        <taxon>Pseudomonadati</taxon>
        <taxon>Pseudomonadota</taxon>
        <taxon>Gammaproteobacteria</taxon>
        <taxon>Chromatiales</taxon>
        <taxon>Halothiobacillaceae</taxon>
        <taxon>Halothiobacillus</taxon>
    </lineage>
</organism>
<feature type="domain" description="Bacterial type II secretion system protein E" evidence="3">
    <location>
        <begin position="196"/>
        <end position="210"/>
    </location>
</feature>
<dbReference type="GO" id="GO:0005524">
    <property type="term" value="F:ATP binding"/>
    <property type="evidence" value="ECO:0007669"/>
    <property type="project" value="InterPro"/>
</dbReference>
<dbReference type="HOGENOM" id="CLU_013446_4_0_6"/>